<dbReference type="NCBIfam" id="TIGR02791">
    <property type="entry name" value="VirB5"/>
    <property type="match status" value="1"/>
</dbReference>
<gene>
    <name evidence="1" type="ORF">ALQ44_00338</name>
</gene>
<dbReference type="Pfam" id="PF07996">
    <property type="entry name" value="T4SS"/>
    <property type="match status" value="1"/>
</dbReference>
<sequence length="254" mass="28441">MDLFKCLVSTGKQPLRVAAVFSSLVCAQQGFAQIPVTVTSQVTESPMTIAEFASNSTRWSQQVQQMASQIDQMKQQYGAITGSRGLGRVFDDPQLREYLPQDWQAVYDSVKRGGYTGLDGRAETIYANNKVFDACQSFAQDEQRTACQAQAVKPSQDEAFALDAYDQAKGRLHQLDQLMGQIDKTQDPKGIAELQGRIAAEQAMIQNEQTKLQMFQMVAQAEDRVQEQRQRELNAQILDKRGFKTRTMLNRGGN</sequence>
<protein>
    <submittedName>
        <fullName evidence="1">Type IV secretion system protein</fullName>
    </submittedName>
</protein>
<dbReference type="Proteomes" id="UP000276886">
    <property type="component" value="Unassembled WGS sequence"/>
</dbReference>
<dbReference type="InterPro" id="IPR023220">
    <property type="entry name" value="T4SS_VirB5-domain"/>
</dbReference>
<proteinExistence type="predicted"/>
<accession>A0A2V4Q0J4</accession>
<name>A0A2V4Q0J4_PSESJ</name>
<dbReference type="CDD" id="cd14262">
    <property type="entry name" value="VirB5_like"/>
    <property type="match status" value="1"/>
</dbReference>
<reference evidence="1 2" key="1">
    <citation type="submission" date="2018-08" db="EMBL/GenBank/DDBJ databases">
        <title>Recombination of ecologically and evolutionarily significant loci maintains genetic cohesion in the Pseudomonas syringae species complex.</title>
        <authorList>
            <person name="Dillon M."/>
            <person name="Thakur S."/>
            <person name="Almeida R.N.D."/>
            <person name="Weir B.S."/>
            <person name="Guttman D.S."/>
        </authorList>
    </citation>
    <scope>NUCLEOTIDE SEQUENCE [LARGE SCALE GENOMIC DNA]</scope>
    <source>
        <strain evidence="1 2">ICMP 2788</strain>
    </source>
</reference>
<dbReference type="InterPro" id="IPR014158">
    <property type="entry name" value="T4SS_VirB5"/>
</dbReference>
<organism evidence="1 2">
    <name type="scientific">Pseudomonas syringae pv. pisi</name>
    <dbReference type="NCBI Taxonomy" id="59510"/>
    <lineage>
        <taxon>Bacteria</taxon>
        <taxon>Pseudomonadati</taxon>
        <taxon>Pseudomonadota</taxon>
        <taxon>Gammaproteobacteria</taxon>
        <taxon>Pseudomonadales</taxon>
        <taxon>Pseudomonadaceae</taxon>
        <taxon>Pseudomonas</taxon>
        <taxon>Pseudomonas syringae</taxon>
    </lineage>
</organism>
<evidence type="ECO:0000313" key="1">
    <source>
        <dbReference type="EMBL" id="RMO29788.1"/>
    </source>
</evidence>
<dbReference type="EMBL" id="RBPQ01000090">
    <property type="protein sequence ID" value="RMO29788.1"/>
    <property type="molecule type" value="Genomic_DNA"/>
</dbReference>
<evidence type="ECO:0000313" key="2">
    <source>
        <dbReference type="Proteomes" id="UP000276886"/>
    </source>
</evidence>
<comment type="caution">
    <text evidence="1">The sequence shown here is derived from an EMBL/GenBank/DDBJ whole genome shotgun (WGS) entry which is preliminary data.</text>
</comment>
<dbReference type="AlphaFoldDB" id="A0A2V4Q0J4"/>
<dbReference type="Gene3D" id="1.20.58.430">
    <property type="entry name" value="Type IV secretion system, VirB5-domain"/>
    <property type="match status" value="1"/>
</dbReference>
<dbReference type="SUPFAM" id="SSF101082">
    <property type="entry name" value="Typo IV secretion system protein TraC"/>
    <property type="match status" value="1"/>
</dbReference>
<dbReference type="RefSeq" id="WP_003341196.1">
    <property type="nucleotide sequence ID" value="NZ_QJTX01000011.1"/>
</dbReference>